<name>Q1JX76_DESA6</name>
<evidence type="ECO:0000313" key="2">
    <source>
        <dbReference type="Proteomes" id="UP000005695"/>
    </source>
</evidence>
<comment type="caution">
    <text evidence="1">The sequence shown here is derived from an EMBL/GenBank/DDBJ whole genome shotgun (WGS) entry which is preliminary data.</text>
</comment>
<evidence type="ECO:0000313" key="1">
    <source>
        <dbReference type="EMBL" id="EAT14916.1"/>
    </source>
</evidence>
<dbReference type="Proteomes" id="UP000005695">
    <property type="component" value="Unassembled WGS sequence"/>
</dbReference>
<reference evidence="1" key="1">
    <citation type="submission" date="2006-05" db="EMBL/GenBank/DDBJ databases">
        <title>Annotation of the draft genome assembly of Desulfuromonas acetoxidans DSM 684.</title>
        <authorList>
            <consortium name="US DOE Joint Genome Institute (JGI-ORNL)"/>
            <person name="Larimer F."/>
            <person name="Land M."/>
            <person name="Hauser L."/>
        </authorList>
    </citation>
    <scope>NUCLEOTIDE SEQUENCE [LARGE SCALE GENOMIC DNA]</scope>
    <source>
        <strain evidence="1">DSM 684</strain>
    </source>
</reference>
<reference evidence="1" key="2">
    <citation type="submission" date="2006-05" db="EMBL/GenBank/DDBJ databases">
        <title>Sequencing of the draft genome and assembly of Desulfuromonas acetoxidans DSM 684.</title>
        <authorList>
            <consortium name="US DOE Joint Genome Institute (JGI-PGF)"/>
            <person name="Copeland A."/>
            <person name="Lucas S."/>
            <person name="Lapidus A."/>
            <person name="Barry K."/>
            <person name="Detter J.C."/>
            <person name="Glavina del Rio T."/>
            <person name="Hammon N."/>
            <person name="Israni S."/>
            <person name="Dalin E."/>
            <person name="Tice H."/>
            <person name="Bruce D."/>
            <person name="Pitluck S."/>
            <person name="Richardson P."/>
        </authorList>
    </citation>
    <scope>NUCLEOTIDE SEQUENCE [LARGE SCALE GENOMIC DNA]</scope>
    <source>
        <strain evidence="1">DSM 684</strain>
    </source>
</reference>
<accession>Q1JX76</accession>
<dbReference type="EMBL" id="AAEW02000016">
    <property type="protein sequence ID" value="EAT14916.1"/>
    <property type="molecule type" value="Genomic_DNA"/>
</dbReference>
<gene>
    <name evidence="1" type="ORF">Dace_0925</name>
</gene>
<proteinExistence type="predicted"/>
<sequence>MNKSQRQRIKRRIEAQLTCFERQARQGQLSRGDLLRSFRLRSALARVDSESFGRCLRCEQPLNFDLLQNHPERMICGECLNRS</sequence>
<dbReference type="RefSeq" id="WP_006002021.1">
    <property type="nucleotide sequence ID" value="NZ_AAEW02000016.1"/>
</dbReference>
<dbReference type="AlphaFoldDB" id="Q1JX76"/>
<dbReference type="Gene3D" id="1.20.120.910">
    <property type="entry name" value="DksA, coiled-coil domain"/>
    <property type="match status" value="1"/>
</dbReference>
<organism evidence="1 2">
    <name type="scientific">Desulfuromonas acetoxidans (strain DSM 684 / 11070)</name>
    <dbReference type="NCBI Taxonomy" id="281689"/>
    <lineage>
        <taxon>Bacteria</taxon>
        <taxon>Pseudomonadati</taxon>
        <taxon>Thermodesulfobacteriota</taxon>
        <taxon>Desulfuromonadia</taxon>
        <taxon>Desulfuromonadales</taxon>
        <taxon>Desulfuromonadaceae</taxon>
        <taxon>Desulfuromonas</taxon>
    </lineage>
</organism>
<keyword evidence="2" id="KW-1185">Reference proteome</keyword>
<protein>
    <submittedName>
        <fullName evidence="1">DnaK suppressor protein (Partial length)-like</fullName>
    </submittedName>
</protein>
<dbReference type="OrthoDB" id="1121111at2"/>